<accession>V6IXP9</accession>
<dbReference type="STRING" id="1395513.P343_08400"/>
<evidence type="ECO:0000256" key="1">
    <source>
        <dbReference type="SAM" id="Phobius"/>
    </source>
</evidence>
<dbReference type="Pfam" id="PF12730">
    <property type="entry name" value="ABC2_membrane_4"/>
    <property type="match status" value="1"/>
</dbReference>
<dbReference type="PATRIC" id="fig|1395513.3.peg.1701"/>
<feature type="transmembrane region" description="Helical" evidence="1">
    <location>
        <begin position="200"/>
        <end position="223"/>
    </location>
</feature>
<keyword evidence="1" id="KW-0812">Transmembrane</keyword>
<dbReference type="EMBL" id="AWTC01000006">
    <property type="protein sequence ID" value="EST12100.1"/>
    <property type="molecule type" value="Genomic_DNA"/>
</dbReference>
<dbReference type="AlphaFoldDB" id="V6IXP9"/>
<reference evidence="2 3" key="1">
    <citation type="journal article" date="2013" name="Genome Announc.">
        <title>Genome Sequence of Sporolactobacillus laevolacticus DSM442, an Efficient Polymer-Grade D-Lactate Producer from Agricultural Waste Cottonseed as a Nitrogen Source.</title>
        <authorList>
            <person name="Wang H."/>
            <person name="Wang L."/>
            <person name="Ju J."/>
            <person name="Yu B."/>
            <person name="Ma Y."/>
        </authorList>
    </citation>
    <scope>NUCLEOTIDE SEQUENCE [LARGE SCALE GENOMIC DNA]</scope>
    <source>
        <strain evidence="2 3">DSM 442</strain>
    </source>
</reference>
<feature type="transmembrane region" description="Helical" evidence="1">
    <location>
        <begin position="145"/>
        <end position="165"/>
    </location>
</feature>
<evidence type="ECO:0000313" key="3">
    <source>
        <dbReference type="Proteomes" id="UP000018296"/>
    </source>
</evidence>
<protein>
    <submittedName>
        <fullName evidence="2">Permease</fullName>
    </submittedName>
</protein>
<proteinExistence type="predicted"/>
<dbReference type="Proteomes" id="UP000018296">
    <property type="component" value="Unassembled WGS sequence"/>
</dbReference>
<evidence type="ECO:0000313" key="2">
    <source>
        <dbReference type="EMBL" id="EST12100.1"/>
    </source>
</evidence>
<keyword evidence="1" id="KW-0472">Membrane</keyword>
<organism evidence="2 3">
    <name type="scientific">Sporolactobacillus laevolacticus DSM 442</name>
    <dbReference type="NCBI Taxonomy" id="1395513"/>
    <lineage>
        <taxon>Bacteria</taxon>
        <taxon>Bacillati</taxon>
        <taxon>Bacillota</taxon>
        <taxon>Bacilli</taxon>
        <taxon>Bacillales</taxon>
        <taxon>Sporolactobacillaceae</taxon>
        <taxon>Sporolactobacillus</taxon>
    </lineage>
</organism>
<feature type="transmembrane region" description="Helical" evidence="1">
    <location>
        <begin position="106"/>
        <end position="133"/>
    </location>
</feature>
<dbReference type="OrthoDB" id="3190532at2"/>
<keyword evidence="3" id="KW-1185">Reference proteome</keyword>
<sequence>MWGVFSSDLLKIKRKLILFLIVLGPLGVIGLEAVNFGLRYDYLTKIYASDLWSGLLNNVQQLSVVVMLLGVAIITSLMATIEHQTNAWKQVLALPISRTEVYTAKFLFNGLLLFASCILLAFGSVILGIVLGFGTDIPYTGLLKITVFPFLAALPFLAVQIWLAVTFKNQSIALTFGIVYALFSSYTRNAPDWLPLKWPLMMNSFSVITGVVTGLIVLTITLVDFAKRDVN</sequence>
<feature type="transmembrane region" description="Helical" evidence="1">
    <location>
        <begin position="58"/>
        <end position="81"/>
    </location>
</feature>
<feature type="transmembrane region" description="Helical" evidence="1">
    <location>
        <begin position="16"/>
        <end position="38"/>
    </location>
</feature>
<name>V6IXP9_9BACL</name>
<feature type="transmembrane region" description="Helical" evidence="1">
    <location>
        <begin position="172"/>
        <end position="188"/>
    </location>
</feature>
<dbReference type="CDD" id="cd21809">
    <property type="entry name" value="ABC-2_lan_permease-like"/>
    <property type="match status" value="1"/>
</dbReference>
<keyword evidence="1" id="KW-1133">Transmembrane helix</keyword>
<dbReference type="eggNOG" id="COG4200">
    <property type="taxonomic scope" value="Bacteria"/>
</dbReference>
<comment type="caution">
    <text evidence="2">The sequence shown here is derived from an EMBL/GenBank/DDBJ whole genome shotgun (WGS) entry which is preliminary data.</text>
</comment>
<dbReference type="RefSeq" id="WP_023509943.1">
    <property type="nucleotide sequence ID" value="NZ_AWTC01000006.1"/>
</dbReference>
<gene>
    <name evidence="2" type="ORF">P343_08400</name>
</gene>